<dbReference type="Pfam" id="PF03641">
    <property type="entry name" value="Lysine_decarbox"/>
    <property type="match status" value="1"/>
</dbReference>
<evidence type="ECO:0000256" key="4">
    <source>
        <dbReference type="ARBA" id="ARBA00024884"/>
    </source>
</evidence>
<keyword evidence="7" id="KW-0472">Membrane</keyword>
<dbReference type="EMBL" id="JBCGBO010000003">
    <property type="protein sequence ID" value="KAK9214391.1"/>
    <property type="molecule type" value="Genomic_DNA"/>
</dbReference>
<dbReference type="GO" id="GO:0009691">
    <property type="term" value="P:cytokinin biosynthetic process"/>
    <property type="evidence" value="ECO:0007669"/>
    <property type="project" value="UniProtKB-KW"/>
</dbReference>
<dbReference type="PANTHER" id="PTHR31223">
    <property type="entry name" value="LOG FAMILY PROTEIN YJL055W"/>
    <property type="match status" value="1"/>
</dbReference>
<dbReference type="Proteomes" id="UP001428341">
    <property type="component" value="Unassembled WGS sequence"/>
</dbReference>
<dbReference type="SUPFAM" id="SSF102405">
    <property type="entry name" value="MCP/YpsA-like"/>
    <property type="match status" value="1"/>
</dbReference>
<accession>A0AAP0MJ26</accession>
<protein>
    <recommendedName>
        <fullName evidence="2">cytokinin riboside 5'-monophosphate phosphoribohydrolase</fullName>
        <ecNumber evidence="2">3.2.2.n1</ecNumber>
    </recommendedName>
</protein>
<dbReference type="AlphaFoldDB" id="A0AAP0MJ26"/>
<evidence type="ECO:0000256" key="6">
    <source>
        <dbReference type="ARBA" id="ARBA00049153"/>
    </source>
</evidence>
<dbReference type="PANTHER" id="PTHR31223:SF70">
    <property type="entry name" value="LOG FAMILY PROTEIN YJL055W"/>
    <property type="match status" value="1"/>
</dbReference>
<keyword evidence="7" id="KW-0812">Transmembrane</keyword>
<dbReference type="Gene3D" id="3.40.50.450">
    <property type="match status" value="1"/>
</dbReference>
<keyword evidence="9" id="KW-1185">Reference proteome</keyword>
<comment type="caution">
    <text evidence="8">The sequence shown here is derived from an EMBL/GenBank/DDBJ whole genome shotgun (WGS) entry which is preliminary data.</text>
</comment>
<evidence type="ECO:0000256" key="2">
    <source>
        <dbReference type="ARBA" id="ARBA00012205"/>
    </source>
</evidence>
<proteinExistence type="inferred from homology"/>
<comment type="function">
    <text evidence="4">Cytokinin-activating enzyme working in the direct activation pathway. Phosphoribohydrolase that converts inactive cytokinin nucleotides to the biologically active free-base forms.</text>
</comment>
<evidence type="ECO:0000313" key="9">
    <source>
        <dbReference type="Proteomes" id="UP001428341"/>
    </source>
</evidence>
<dbReference type="EC" id="3.2.2.n1" evidence="2"/>
<dbReference type="GO" id="GO:0005829">
    <property type="term" value="C:cytosol"/>
    <property type="evidence" value="ECO:0007669"/>
    <property type="project" value="TreeGrafter"/>
</dbReference>
<reference evidence="8 9" key="1">
    <citation type="submission" date="2024-05" db="EMBL/GenBank/DDBJ databases">
        <title>Haplotype-resolved chromosome-level genome assembly of Huyou (Citrus changshanensis).</title>
        <authorList>
            <person name="Miao C."/>
            <person name="Chen W."/>
            <person name="Wu Y."/>
            <person name="Wang L."/>
            <person name="Zhao S."/>
            <person name="Grierson D."/>
            <person name="Xu C."/>
            <person name="Chen K."/>
        </authorList>
    </citation>
    <scope>NUCLEOTIDE SEQUENCE [LARGE SCALE GENOMIC DNA]</scope>
    <source>
        <strain evidence="8">01-14</strain>
        <tissue evidence="8">Leaf</tissue>
    </source>
</reference>
<feature type="transmembrane region" description="Helical" evidence="7">
    <location>
        <begin position="12"/>
        <end position="35"/>
    </location>
</feature>
<name>A0AAP0MJ26_9ROSI</name>
<keyword evidence="3" id="KW-0203">Cytokinin biosynthesis</keyword>
<organism evidence="8 9">
    <name type="scientific">Citrus x changshan-huyou</name>
    <dbReference type="NCBI Taxonomy" id="2935761"/>
    <lineage>
        <taxon>Eukaryota</taxon>
        <taxon>Viridiplantae</taxon>
        <taxon>Streptophyta</taxon>
        <taxon>Embryophyta</taxon>
        <taxon>Tracheophyta</taxon>
        <taxon>Spermatophyta</taxon>
        <taxon>Magnoliopsida</taxon>
        <taxon>eudicotyledons</taxon>
        <taxon>Gunneridae</taxon>
        <taxon>Pentapetalae</taxon>
        <taxon>rosids</taxon>
        <taxon>malvids</taxon>
        <taxon>Sapindales</taxon>
        <taxon>Rutaceae</taxon>
        <taxon>Aurantioideae</taxon>
        <taxon>Citrus</taxon>
    </lineage>
</organism>
<comment type="catalytic activity">
    <reaction evidence="5">
        <text>N(6)-(dimethylallyl)adenosine 5'-phosphate + H2O = N(6)-dimethylallyladenine + D-ribose 5-phosphate</text>
        <dbReference type="Rhea" id="RHEA:48560"/>
        <dbReference type="ChEBI" id="CHEBI:15377"/>
        <dbReference type="ChEBI" id="CHEBI:17660"/>
        <dbReference type="ChEBI" id="CHEBI:57526"/>
        <dbReference type="ChEBI" id="CHEBI:78346"/>
        <dbReference type="EC" id="3.2.2.n1"/>
    </reaction>
</comment>
<evidence type="ECO:0000313" key="8">
    <source>
        <dbReference type="EMBL" id="KAK9214391.1"/>
    </source>
</evidence>
<evidence type="ECO:0000256" key="7">
    <source>
        <dbReference type="SAM" id="Phobius"/>
    </source>
</evidence>
<evidence type="ECO:0000256" key="3">
    <source>
        <dbReference type="ARBA" id="ARBA00022712"/>
    </source>
</evidence>
<sequence>MQERISKMLNHANAFIFLPGDLVTLKALIAFASWAHLNIHQNLIDLLNVNNFYDNLITFLNHAIKNYFIPFSAKKLFICAPTANELLDLLEAYKPEPDPVTLALG</sequence>
<dbReference type="InterPro" id="IPR031100">
    <property type="entry name" value="LOG_fam"/>
</dbReference>
<keyword evidence="7" id="KW-1133">Transmembrane helix</keyword>
<comment type="similarity">
    <text evidence="1">Belongs to the LOG family.</text>
</comment>
<dbReference type="GO" id="GO:0016799">
    <property type="term" value="F:hydrolase activity, hydrolyzing N-glycosyl compounds"/>
    <property type="evidence" value="ECO:0007669"/>
    <property type="project" value="TreeGrafter"/>
</dbReference>
<evidence type="ECO:0000256" key="1">
    <source>
        <dbReference type="ARBA" id="ARBA00006763"/>
    </source>
</evidence>
<comment type="catalytic activity">
    <reaction evidence="6">
        <text>9-ribosyl-trans-zeatin 5'-phosphate + H2O = trans-zeatin + D-ribose 5-phosphate</text>
        <dbReference type="Rhea" id="RHEA:48564"/>
        <dbReference type="ChEBI" id="CHEBI:15377"/>
        <dbReference type="ChEBI" id="CHEBI:16522"/>
        <dbReference type="ChEBI" id="CHEBI:78346"/>
        <dbReference type="ChEBI" id="CHEBI:87947"/>
        <dbReference type="EC" id="3.2.2.n1"/>
    </reaction>
</comment>
<gene>
    <name evidence="8" type="ORF">WN944_006383</name>
</gene>
<evidence type="ECO:0000256" key="5">
    <source>
        <dbReference type="ARBA" id="ARBA00047718"/>
    </source>
</evidence>